<evidence type="ECO:0000256" key="6">
    <source>
        <dbReference type="ARBA" id="ARBA00022723"/>
    </source>
</evidence>
<feature type="active site" description="Proton acceptor" evidence="9">
    <location>
        <position position="98"/>
    </location>
</feature>
<evidence type="ECO:0000256" key="5">
    <source>
        <dbReference type="ARBA" id="ARBA00011823"/>
    </source>
</evidence>
<feature type="binding site" evidence="10">
    <location>
        <position position="141"/>
    </location>
    <ligand>
        <name>a divalent metal cation</name>
        <dbReference type="ChEBI" id="CHEBI:60240"/>
    </ligand>
</feature>
<protein>
    <submittedName>
        <fullName evidence="14">NADP-dependent malic enzyme</fullName>
    </submittedName>
</protein>
<dbReference type="InterPro" id="IPR042113">
    <property type="entry name" value="P_AcTrfase_dom1"/>
</dbReference>
<dbReference type="InterPro" id="IPR046346">
    <property type="entry name" value="Aminoacid_DH-like_N_sf"/>
</dbReference>
<dbReference type="SMART" id="SM00919">
    <property type="entry name" value="Malic_M"/>
    <property type="match status" value="1"/>
</dbReference>
<comment type="cofactor">
    <cofactor evidence="1">
        <name>Mn(2+)</name>
        <dbReference type="ChEBI" id="CHEBI:29035"/>
    </cofactor>
</comment>
<dbReference type="SUPFAM" id="SSF51735">
    <property type="entry name" value="NAD(P)-binding Rossmann-fold domains"/>
    <property type="match status" value="1"/>
</dbReference>
<name>A0A5B8LUA0_9HYPH</name>
<dbReference type="InterPro" id="IPR002505">
    <property type="entry name" value="PTA_PTB"/>
</dbReference>
<dbReference type="InterPro" id="IPR012188">
    <property type="entry name" value="ME_PTA"/>
</dbReference>
<dbReference type="Gene3D" id="3.40.50.10380">
    <property type="entry name" value="Malic enzyme, N-terminal domain"/>
    <property type="match status" value="1"/>
</dbReference>
<dbReference type="Pfam" id="PF01515">
    <property type="entry name" value="PTA_PTB"/>
    <property type="match status" value="1"/>
</dbReference>
<dbReference type="PANTHER" id="PTHR43237:SF4">
    <property type="entry name" value="NADP-DEPENDENT MALIC ENZYME"/>
    <property type="match status" value="1"/>
</dbReference>
<dbReference type="GO" id="GO:0016746">
    <property type="term" value="F:acyltransferase activity"/>
    <property type="evidence" value="ECO:0007669"/>
    <property type="project" value="InterPro"/>
</dbReference>
<evidence type="ECO:0000256" key="10">
    <source>
        <dbReference type="PIRSR" id="PIRSR036684-2"/>
    </source>
</evidence>
<feature type="binding site" evidence="10">
    <location>
        <position position="140"/>
    </location>
    <ligand>
        <name>a divalent metal cation</name>
        <dbReference type="ChEBI" id="CHEBI:60240"/>
    </ligand>
</feature>
<dbReference type="InterPro" id="IPR012301">
    <property type="entry name" value="Malic_N_dom"/>
</dbReference>
<dbReference type="Pfam" id="PF03949">
    <property type="entry name" value="Malic_M"/>
    <property type="match status" value="1"/>
</dbReference>
<dbReference type="Gene3D" id="3.40.50.720">
    <property type="entry name" value="NAD(P)-binding Rossmann-like Domain"/>
    <property type="match status" value="1"/>
</dbReference>
<keyword evidence="7" id="KW-0560">Oxidoreductase</keyword>
<evidence type="ECO:0000256" key="2">
    <source>
        <dbReference type="ARBA" id="ARBA00001946"/>
    </source>
</evidence>
<reference evidence="14 15" key="1">
    <citation type="submission" date="2019-07" db="EMBL/GenBank/DDBJ databases">
        <title>Full genome sequence of Devosia sp. Gsoil 520.</title>
        <authorList>
            <person name="Im W.-T."/>
        </authorList>
    </citation>
    <scope>NUCLEOTIDE SEQUENCE [LARGE SCALE GENOMIC DNA]</scope>
    <source>
        <strain evidence="14 15">Gsoil 520</strain>
    </source>
</reference>
<dbReference type="SMART" id="SM01274">
    <property type="entry name" value="malic"/>
    <property type="match status" value="1"/>
</dbReference>
<dbReference type="InterPro" id="IPR051674">
    <property type="entry name" value="Malate_Decarboxylase"/>
</dbReference>
<feature type="binding site" evidence="11">
    <location>
        <position position="291"/>
    </location>
    <ligand>
        <name>a divalent metal cation</name>
        <dbReference type="ChEBI" id="CHEBI:60240"/>
    </ligand>
</feature>
<dbReference type="GO" id="GO:0006108">
    <property type="term" value="P:malate metabolic process"/>
    <property type="evidence" value="ECO:0007669"/>
    <property type="project" value="InterPro"/>
</dbReference>
<evidence type="ECO:0000256" key="8">
    <source>
        <dbReference type="ARBA" id="ARBA00023268"/>
    </source>
</evidence>
<dbReference type="GO" id="GO:0046872">
    <property type="term" value="F:metal ion binding"/>
    <property type="evidence" value="ECO:0007669"/>
    <property type="project" value="UniProtKB-KW"/>
</dbReference>
<dbReference type="CDD" id="cd05311">
    <property type="entry name" value="NAD_bind_2_malic_enz"/>
    <property type="match status" value="1"/>
</dbReference>
<dbReference type="GO" id="GO:0051287">
    <property type="term" value="F:NAD binding"/>
    <property type="evidence" value="ECO:0007669"/>
    <property type="project" value="InterPro"/>
</dbReference>
<gene>
    <name evidence="14" type="ORF">FPZ08_14715</name>
</gene>
<comment type="cofactor">
    <cofactor evidence="2">
        <name>Mg(2+)</name>
        <dbReference type="ChEBI" id="CHEBI:18420"/>
    </cofactor>
</comment>
<evidence type="ECO:0000256" key="3">
    <source>
        <dbReference type="ARBA" id="ARBA00007686"/>
    </source>
</evidence>
<dbReference type="OrthoDB" id="9805787at2"/>
<feature type="binding site" evidence="11">
    <location>
        <begin position="80"/>
        <end position="87"/>
    </location>
    <ligand>
        <name>NADP(+)</name>
        <dbReference type="ChEBI" id="CHEBI:58349"/>
    </ligand>
</feature>
<dbReference type="Pfam" id="PF00390">
    <property type="entry name" value="malic"/>
    <property type="match status" value="1"/>
</dbReference>
<evidence type="ECO:0000256" key="4">
    <source>
        <dbReference type="ARBA" id="ARBA00008756"/>
    </source>
</evidence>
<keyword evidence="6 10" id="KW-0479">Metal-binding</keyword>
<dbReference type="KEGG" id="dea:FPZ08_14715"/>
<evidence type="ECO:0000259" key="12">
    <source>
        <dbReference type="SMART" id="SM00919"/>
    </source>
</evidence>
<dbReference type="RefSeq" id="WP_146290703.1">
    <property type="nucleotide sequence ID" value="NZ_CP042304.1"/>
</dbReference>
<dbReference type="InterPro" id="IPR012302">
    <property type="entry name" value="Malic_NAD-bd"/>
</dbReference>
<evidence type="ECO:0000256" key="7">
    <source>
        <dbReference type="ARBA" id="ARBA00023002"/>
    </source>
</evidence>
<keyword evidence="15" id="KW-1185">Reference proteome</keyword>
<comment type="similarity">
    <text evidence="3">In the N-terminal section; belongs to the malic enzymes family.</text>
</comment>
<accession>A0A5B8LUA0</accession>
<evidence type="ECO:0000256" key="11">
    <source>
        <dbReference type="PIRSR" id="PIRSR036684-3"/>
    </source>
</evidence>
<evidence type="ECO:0000259" key="13">
    <source>
        <dbReference type="SMART" id="SM01274"/>
    </source>
</evidence>
<evidence type="ECO:0000256" key="9">
    <source>
        <dbReference type="PIRSR" id="PIRSR036684-1"/>
    </source>
</evidence>
<dbReference type="GO" id="GO:0016616">
    <property type="term" value="F:oxidoreductase activity, acting on the CH-OH group of donors, NAD or NADP as acceptor"/>
    <property type="evidence" value="ECO:0007669"/>
    <property type="project" value="InterPro"/>
</dbReference>
<sequence length="756" mass="81845">MTEDKAASLREAALHFHEFPKPGKLEIVATKPLANTRDLSLAYSPGVAIPCEEIAADPQAAYKYTSKGNLVAVISNGTAVLGLGNIGALASKPVMEGKAVLFKKFAGIDSIDIEVNEQDPKRFIEIVAPLEPSFGGINLEDIKAPECFEIEEALRERMNIPVFHDDQHGTAIIVAAAVLNAMKLVGKDIAKAKIVTSGAGAAAIACMNMLIAVGAKRENIWIADSKGLVTKKRDNSVDRWRGAFAQDSDKTELSEVMEGADIYVGLSKAGALKPEMMKDMAANPLILALSNPIPEIMPELAREARPDAMICTGRSDYPNQVNNVLCFPFLFRGALDCGATVINEEMKAAAAHAIARLAHEPGLEASAHGVPAIFGPDYLIPNPFDQRLILRIAPAVAKAAMESGVAKRPITDFAAYRDTLNRFVFRSGLVMKPMIERAQGQNKRIVFADGEDERVLRATQVMLEDNIGRSILIGRPSVIEQRIARFGLTLKAGRDFDVVNPEDDPRYRDYVADFHELVGRKGVTPDTARTIVRTNTTVIGALAVRRGEADALICGLQGRFIKHARDIQSVIGLAPEARQLSALSMLVMNRGVFFLADTYVNIDPTAEEIVAITLQAHNHLKRFNIEARAALLSYSNFGSRDGTTSEKMRVVYETLKQVAPDLVVDGEMQGDLAINESLRERYVPNSVLKGEANLLIFPNLEAANLSVTLLKELNNALPVGPILMGTRQPAHILAPSVTSRGIINMATIAANEAIGG</sequence>
<feature type="domain" description="Malic enzyme N-terminal" evidence="13">
    <location>
        <begin position="22"/>
        <end position="155"/>
    </location>
</feature>
<proteinExistence type="inferred from homology"/>
<evidence type="ECO:0000313" key="14">
    <source>
        <dbReference type="EMBL" id="QDZ11887.1"/>
    </source>
</evidence>
<feature type="binding site" evidence="11">
    <location>
        <position position="166"/>
    </location>
    <ligand>
        <name>a divalent metal cation</name>
        <dbReference type="ChEBI" id="CHEBI:60240"/>
    </ligand>
</feature>
<dbReference type="PANTHER" id="PTHR43237">
    <property type="entry name" value="NADP-DEPENDENT MALIC ENZYME"/>
    <property type="match status" value="1"/>
</dbReference>
<evidence type="ECO:0000256" key="1">
    <source>
        <dbReference type="ARBA" id="ARBA00001936"/>
    </source>
</evidence>
<dbReference type="FunFam" id="3.40.50.10380:FF:000003">
    <property type="entry name" value="NADP-dependent malic enzyme"/>
    <property type="match status" value="1"/>
</dbReference>
<dbReference type="Gene3D" id="3.40.50.10950">
    <property type="match status" value="1"/>
</dbReference>
<dbReference type="EMBL" id="CP042304">
    <property type="protein sequence ID" value="QDZ11887.1"/>
    <property type="molecule type" value="Genomic_DNA"/>
</dbReference>
<dbReference type="InterPro" id="IPR015884">
    <property type="entry name" value="Malic_enzyme_CS"/>
</dbReference>
<feature type="domain" description="Malic enzyme NAD-binding" evidence="12">
    <location>
        <begin position="167"/>
        <end position="401"/>
    </location>
</feature>
<dbReference type="PIRSF" id="PIRSF036684">
    <property type="entry name" value="ME_PTA"/>
    <property type="match status" value="1"/>
</dbReference>
<dbReference type="AlphaFoldDB" id="A0A5B8LUA0"/>
<dbReference type="InterPro" id="IPR045213">
    <property type="entry name" value="Malic_NAD-bd_bact_type"/>
</dbReference>
<dbReference type="InterPro" id="IPR042112">
    <property type="entry name" value="P_AcTrfase_dom2"/>
</dbReference>
<comment type="similarity">
    <text evidence="4">In the C-terminal section; belongs to the phosphate acetyltransferase and butyryltransferase family.</text>
</comment>
<keyword evidence="11" id="KW-0521">NADP</keyword>
<dbReference type="Proteomes" id="UP000315364">
    <property type="component" value="Chromosome"/>
</dbReference>
<evidence type="ECO:0000313" key="15">
    <source>
        <dbReference type="Proteomes" id="UP000315364"/>
    </source>
</evidence>
<dbReference type="FunFam" id="3.40.50.720:FF:000095">
    <property type="entry name" value="NADP-dependent malic enzyme"/>
    <property type="match status" value="1"/>
</dbReference>
<dbReference type="PROSITE" id="PS00331">
    <property type="entry name" value="MALIC_ENZYMES"/>
    <property type="match status" value="1"/>
</dbReference>
<comment type="subunit">
    <text evidence="5">Homooctamer.</text>
</comment>
<dbReference type="InterPro" id="IPR036291">
    <property type="entry name" value="NAD(P)-bd_dom_sf"/>
</dbReference>
<dbReference type="GO" id="GO:0004470">
    <property type="term" value="F:malic enzyme activity"/>
    <property type="evidence" value="ECO:0007669"/>
    <property type="project" value="InterPro"/>
</dbReference>
<dbReference type="InterPro" id="IPR037062">
    <property type="entry name" value="Malic_N_dom_sf"/>
</dbReference>
<dbReference type="SUPFAM" id="SSF53223">
    <property type="entry name" value="Aminoacid dehydrogenase-like, N-terminal domain"/>
    <property type="match status" value="1"/>
</dbReference>
<keyword evidence="8" id="KW-0511">Multifunctional enzyme</keyword>
<organism evidence="14 15">
    <name type="scientific">Devosia ginsengisoli</name>
    <dbReference type="NCBI Taxonomy" id="400770"/>
    <lineage>
        <taxon>Bacteria</taxon>
        <taxon>Pseudomonadati</taxon>
        <taxon>Pseudomonadota</taxon>
        <taxon>Alphaproteobacteria</taxon>
        <taxon>Hyphomicrobiales</taxon>
        <taxon>Devosiaceae</taxon>
        <taxon>Devosia</taxon>
    </lineage>
</organism>
<dbReference type="Gene3D" id="3.40.50.10750">
    <property type="entry name" value="Isocitrate/Isopropylmalate dehydrogenase-like"/>
    <property type="match status" value="1"/>
</dbReference>
<dbReference type="SUPFAM" id="SSF53659">
    <property type="entry name" value="Isocitrate/Isopropylmalate dehydrogenase-like"/>
    <property type="match status" value="1"/>
</dbReference>